<evidence type="ECO:0000313" key="7">
    <source>
        <dbReference type="EMBL" id="OZG50368.1"/>
    </source>
</evidence>
<name>A0A261EU32_9BIFI</name>
<dbReference type="AlphaFoldDB" id="A0A261EU32"/>
<evidence type="ECO:0000256" key="2">
    <source>
        <dbReference type="ARBA" id="ARBA00022490"/>
    </source>
</evidence>
<dbReference type="PROSITE" id="PS01334">
    <property type="entry name" value="PYRASE_CYS"/>
    <property type="match status" value="1"/>
</dbReference>
<evidence type="ECO:0000256" key="5">
    <source>
        <dbReference type="ARBA" id="ARBA00022807"/>
    </source>
</evidence>
<dbReference type="PIRSF" id="PIRSF015592">
    <property type="entry name" value="Prld-crbxl_pptds"/>
    <property type="match status" value="1"/>
</dbReference>
<reference evidence="7 8" key="1">
    <citation type="journal article" date="2017" name="BMC Genomics">
        <title>Comparative genomic and phylogenomic analyses of the Bifidobacteriaceae family.</title>
        <authorList>
            <person name="Lugli G.A."/>
            <person name="Milani C."/>
            <person name="Turroni F."/>
            <person name="Duranti S."/>
            <person name="Mancabelli L."/>
            <person name="Mangifesta M."/>
            <person name="Ferrario C."/>
            <person name="Modesto M."/>
            <person name="Mattarelli P."/>
            <person name="Jiri K."/>
            <person name="van Sinderen D."/>
            <person name="Ventura M."/>
        </authorList>
    </citation>
    <scope>NUCLEOTIDE SEQUENCE [LARGE SCALE GENOMIC DNA]</scope>
    <source>
        <strain evidence="7 8">DSM 22924</strain>
    </source>
</reference>
<organism evidence="7 8">
    <name type="scientific">Bombiscardovia coagulans</name>
    <dbReference type="NCBI Taxonomy" id="686666"/>
    <lineage>
        <taxon>Bacteria</taxon>
        <taxon>Bacillati</taxon>
        <taxon>Actinomycetota</taxon>
        <taxon>Actinomycetes</taxon>
        <taxon>Bifidobacteriales</taxon>
        <taxon>Bifidobacteriaceae</taxon>
        <taxon>Bombiscardovia</taxon>
    </lineage>
</organism>
<keyword evidence="3" id="KW-0645">Protease</keyword>
<dbReference type="Pfam" id="PF01470">
    <property type="entry name" value="Peptidase_C15"/>
    <property type="match status" value="1"/>
</dbReference>
<dbReference type="Gene3D" id="3.40.630.20">
    <property type="entry name" value="Peptidase C15, pyroglutamyl peptidase I-like"/>
    <property type="match status" value="1"/>
</dbReference>
<accession>A0A261EU32</accession>
<protein>
    <recommendedName>
        <fullName evidence="6">Pyroglutamyl-peptidase I</fullName>
        <ecNumber evidence="6">3.4.19.3</ecNumber>
    </recommendedName>
</protein>
<keyword evidence="5" id="KW-0788">Thiol protease</keyword>
<evidence type="ECO:0000313" key="8">
    <source>
        <dbReference type="Proteomes" id="UP000216004"/>
    </source>
</evidence>
<dbReference type="InterPro" id="IPR033694">
    <property type="entry name" value="PGPEP1_Cys_AS"/>
</dbReference>
<dbReference type="CDD" id="cd00501">
    <property type="entry name" value="Peptidase_C15"/>
    <property type="match status" value="1"/>
</dbReference>
<dbReference type="EC" id="3.4.19.3" evidence="6"/>
<dbReference type="GO" id="GO:0005829">
    <property type="term" value="C:cytosol"/>
    <property type="evidence" value="ECO:0007669"/>
    <property type="project" value="InterPro"/>
</dbReference>
<dbReference type="GO" id="GO:0006508">
    <property type="term" value="P:proteolysis"/>
    <property type="evidence" value="ECO:0007669"/>
    <property type="project" value="UniProtKB-KW"/>
</dbReference>
<comment type="catalytic activity">
    <reaction evidence="6">
        <text>Release of an N-terminal pyroglutamyl group from a polypeptide, the second amino acid generally not being Pro.</text>
        <dbReference type="EC" id="3.4.19.3"/>
    </reaction>
</comment>
<dbReference type="GO" id="GO:0016920">
    <property type="term" value="F:pyroglutamyl-peptidase activity"/>
    <property type="evidence" value="ECO:0007669"/>
    <property type="project" value="UniProtKB-EC"/>
</dbReference>
<feature type="active site" evidence="6">
    <location>
        <position position="163"/>
    </location>
</feature>
<evidence type="ECO:0000256" key="6">
    <source>
        <dbReference type="PROSITE-ProRule" id="PRU10077"/>
    </source>
</evidence>
<dbReference type="PANTHER" id="PTHR23402:SF1">
    <property type="entry name" value="PYROGLUTAMYL-PEPTIDASE I"/>
    <property type="match status" value="1"/>
</dbReference>
<proteinExistence type="inferred from homology"/>
<dbReference type="RefSeq" id="WP_094722852.1">
    <property type="nucleotide sequence ID" value="NZ_MWWS01000004.1"/>
</dbReference>
<gene>
    <name evidence="7" type="ORF">BOCO_0885</name>
</gene>
<evidence type="ECO:0000256" key="4">
    <source>
        <dbReference type="ARBA" id="ARBA00022801"/>
    </source>
</evidence>
<dbReference type="PANTHER" id="PTHR23402">
    <property type="entry name" value="PROTEASE FAMILY C15 PYROGLUTAMYL-PEPTIDASE I-RELATED"/>
    <property type="match status" value="1"/>
</dbReference>
<dbReference type="OrthoDB" id="9779738at2"/>
<dbReference type="InterPro" id="IPR036440">
    <property type="entry name" value="Peptidase_C15-like_sf"/>
</dbReference>
<evidence type="ECO:0000256" key="3">
    <source>
        <dbReference type="ARBA" id="ARBA00022670"/>
    </source>
</evidence>
<sequence length="234" mass="25626">MEKINVIISGYDHYEGVQVNPSMEVARALAERGITPSHDSVKGEDPLDRLSMQIKAVALPVSFEQAWPILHQAIEEFQPNIVISTGLKRRARSIAMERCAVNIKDTTQEGESAERSLTSNGEPIDSKGPAAYWTRLPLRSILHAFSQHGIAATLSSDAGTYVCNAVFYSILNWAKAHPDVLAGFVSLPPVVDATATNQRNLGLPLEQQIQAGQDVVREAVRYYIQPSSCDMLIA</sequence>
<keyword evidence="2" id="KW-0963">Cytoplasm</keyword>
<dbReference type="EMBL" id="MWWS01000004">
    <property type="protein sequence ID" value="OZG50368.1"/>
    <property type="molecule type" value="Genomic_DNA"/>
</dbReference>
<dbReference type="Proteomes" id="UP000216004">
    <property type="component" value="Unassembled WGS sequence"/>
</dbReference>
<dbReference type="InterPro" id="IPR000816">
    <property type="entry name" value="Peptidase_C15"/>
</dbReference>
<dbReference type="SUPFAM" id="SSF53182">
    <property type="entry name" value="Pyrrolidone carboxyl peptidase (pyroglutamate aminopeptidase)"/>
    <property type="match status" value="1"/>
</dbReference>
<evidence type="ECO:0000256" key="1">
    <source>
        <dbReference type="ARBA" id="ARBA00006641"/>
    </source>
</evidence>
<comment type="similarity">
    <text evidence="1">Belongs to the peptidase C15 family.</text>
</comment>
<keyword evidence="4" id="KW-0378">Hydrolase</keyword>
<dbReference type="InterPro" id="IPR016125">
    <property type="entry name" value="Peptidase_C15-like"/>
</dbReference>
<comment type="caution">
    <text evidence="7">The sequence shown here is derived from an EMBL/GenBank/DDBJ whole genome shotgun (WGS) entry which is preliminary data.</text>
</comment>
<keyword evidence="8" id="KW-1185">Reference proteome</keyword>